<evidence type="ECO:0000313" key="1">
    <source>
        <dbReference type="EMBL" id="CAG5084307.1"/>
    </source>
</evidence>
<proteinExistence type="predicted"/>
<keyword evidence="2" id="KW-1185">Reference proteome</keyword>
<dbReference type="RefSeq" id="WP_258542662.1">
    <property type="nucleotide sequence ID" value="NZ_OU015584.1"/>
</dbReference>
<dbReference type="AlphaFoldDB" id="A0A916NC27"/>
<name>A0A916NC27_9FLAO</name>
<gene>
    <name evidence="1" type="ORF">CRYO30217_02432</name>
</gene>
<sequence length="311" mass="36225">MAIVFCTEKGRLEAESLLLAKTIRKFGGAFSNSELFSYQPRVGTEVSDRTLRGFKELNVSHIDLNLNTDHHDYAFCNKIYACNHLESMNKFDTIIFLDSDQLVLSPFEELVEHSFALGVRPVEKKGVGTAGEKDINWEYWASIFNIFDIDKKKVPVVITSQTKERILAYFNAGFVVFDGKRKLCSRWMEIFRKLFDEQLFPESGKTFLDQIALVLLSQELDAEELFVLPENYNVPLNVNTKSKWTIEREIRTVHYHRVFDGERKEHHPLDYFDFEITLKTALKEELKLTGIYPKSKMYYLKHSLNKKLGRV</sequence>
<accession>A0A916NC27</accession>
<dbReference type="SUPFAM" id="SSF53448">
    <property type="entry name" value="Nucleotide-diphospho-sugar transferases"/>
    <property type="match status" value="1"/>
</dbReference>
<dbReference type="InterPro" id="IPR029044">
    <property type="entry name" value="Nucleotide-diphossugar_trans"/>
</dbReference>
<protein>
    <recommendedName>
        <fullName evidence="3">Nucleotide-diphospho-sugar transferase domain-containing protein</fullName>
    </recommendedName>
</protein>
<organism evidence="1 2">
    <name type="scientific">Parvicella tangerina</name>
    <dbReference type="NCBI Taxonomy" id="2829795"/>
    <lineage>
        <taxon>Bacteria</taxon>
        <taxon>Pseudomonadati</taxon>
        <taxon>Bacteroidota</taxon>
        <taxon>Flavobacteriia</taxon>
        <taxon>Flavobacteriales</taxon>
        <taxon>Parvicellaceae</taxon>
        <taxon>Parvicella</taxon>
    </lineage>
</organism>
<dbReference type="KEGG" id="ptan:CRYO30217_02432"/>
<evidence type="ECO:0000313" key="2">
    <source>
        <dbReference type="Proteomes" id="UP000683507"/>
    </source>
</evidence>
<dbReference type="Gene3D" id="3.90.550.10">
    <property type="entry name" value="Spore Coat Polysaccharide Biosynthesis Protein SpsA, Chain A"/>
    <property type="match status" value="1"/>
</dbReference>
<dbReference type="EMBL" id="OU015584">
    <property type="protein sequence ID" value="CAG5084307.1"/>
    <property type="molecule type" value="Genomic_DNA"/>
</dbReference>
<reference evidence="1" key="1">
    <citation type="submission" date="2021-04" db="EMBL/GenBank/DDBJ databases">
        <authorList>
            <person name="Rodrigo-Torres L."/>
            <person name="Arahal R. D."/>
            <person name="Lucena T."/>
        </authorList>
    </citation>
    <scope>NUCLEOTIDE SEQUENCE</scope>
    <source>
        <strain evidence="1">AS29M-1</strain>
    </source>
</reference>
<dbReference type="Proteomes" id="UP000683507">
    <property type="component" value="Chromosome"/>
</dbReference>
<evidence type="ECO:0008006" key="3">
    <source>
        <dbReference type="Google" id="ProtNLM"/>
    </source>
</evidence>